<sequence>MRDLLVWQLGGDVLKVSAHVFGYLIIAKASLRFYVLVEIIQFSLLVLFCVYVFFLHKRGR</sequence>
<dbReference type="Proteomes" id="UP000282597">
    <property type="component" value="Chromosome"/>
</dbReference>
<dbReference type="AlphaFoldDB" id="A0A2Z6ET04"/>
<gene>
    <name evidence="1" type="ORF">MCB1EB_0386</name>
</gene>
<evidence type="ECO:0000313" key="2">
    <source>
        <dbReference type="Proteomes" id="UP000282597"/>
    </source>
</evidence>
<name>A0A2Z6ET04_9BURK</name>
<reference evidence="1 2" key="1">
    <citation type="journal article" date="2018" name="Microbes Environ.">
        <title>Comparative Genomic Insights into Endofungal Lifestyles of Two Bacterial Endosymbionts, Mycoavidus cysteinexigens and Burkholderia rhizoxinica.</title>
        <authorList>
            <person name="Sharmin D."/>
            <person name="Guo Y."/>
            <person name="Nishizawa T."/>
            <person name="Ohshima S."/>
            <person name="Sato Y."/>
            <person name="Takashima Y."/>
            <person name="Narisawa K."/>
            <person name="Ohta H."/>
        </authorList>
    </citation>
    <scope>NUCLEOTIDE SEQUENCE [LARGE SCALE GENOMIC DNA]</scope>
    <source>
        <strain evidence="1 2">B1-EB</strain>
    </source>
</reference>
<evidence type="ECO:0000313" key="1">
    <source>
        <dbReference type="EMBL" id="BBE08547.1"/>
    </source>
</evidence>
<keyword evidence="2" id="KW-1185">Reference proteome</keyword>
<protein>
    <submittedName>
        <fullName evidence="1">O-antigen translocase</fullName>
    </submittedName>
</protein>
<accession>A0A2Z6ET04</accession>
<dbReference type="EMBL" id="AP018150">
    <property type="protein sequence ID" value="BBE08547.1"/>
    <property type="molecule type" value="Genomic_DNA"/>
</dbReference>
<organism evidence="1 2">
    <name type="scientific">Mycoavidus cysteinexigens</name>
    <dbReference type="NCBI Taxonomy" id="1553431"/>
    <lineage>
        <taxon>Bacteria</taxon>
        <taxon>Pseudomonadati</taxon>
        <taxon>Pseudomonadota</taxon>
        <taxon>Betaproteobacteria</taxon>
        <taxon>Burkholderiales</taxon>
        <taxon>Burkholderiaceae</taxon>
        <taxon>Mycoavidus</taxon>
    </lineage>
</organism>
<dbReference type="KEGG" id="mcys:MCB1EB_0386"/>
<proteinExistence type="predicted"/>